<feature type="transmembrane region" description="Helical" evidence="2">
    <location>
        <begin position="828"/>
        <end position="846"/>
    </location>
</feature>
<sequence>MLSGIAEHALRPDYDFLDYAELWFITSDGSTFIPTHTQDSSSSASSTKPIGSASSTSALTTSISSIPSTDGVGNVVGSSSGVPTVSTTPNSINSESASNIVTTILTSIPSTVTSPSTAFMTLIPTTITITTDFLTLGTSLPDTGSLSTEVQSICIGDGVDAYAVGTLATLVLPSVVGLVIWLVFAVIRPQFRQVYNVREWFPPQDLRPRPLVPKQAVIAVGAIKDFPSDGQLSQRVLWISFLIVLGWSLIGLGGALPLYLVNTPCLAQSARVSFVGYYSTIQDLSLLRLLQLLEQEDFTTPNRISRAVVNGNDISSTIRIRLIVLTVLVLVLGMLPALYKLMKEYTRLLSYRRHWLEIRCGGMEMGWLSARNAPGLVGWGEKRIKDFIIKSGLSASLDRNGGIGTSGNMAGIGSGYRARYQSQRNRSQDEQGLSDDEKASLQIDIASIFSIGDTGELSSLIAERDSILENLEIAETRYIASFRLTTPDPSVAELPMPPEDENSIKRHISRPKTLTSPNHIRTRRGRQKASSSSIAPTSYVAPSQFYRLRNVRGISNGRILSQSGDGGSYGDGPSFGDSVRSRIVGSRFQEFSRDHTRERLPIGSRIALHQGELGPIPDVPISVYGPNHGLEPSSGNEADTETYLPTGSPDAGTSRGASGIDGYAATILLDPSLNHFSYKKNDSSPSGDGPSDSGVGESGSQGQRRQFPRQHLEERRETFPMRYRSEEMHNEAQVPLHLRLQPQGPFVRPLSGLDHDDLGAVYVDIREWRTKLKQINVEISDAQNDCYNDIADGARIKGWLITGRGLRFLPGIELIEGRSKDDILWDELQNLIAVAGLAIATAPNVAHYLPFFQPLVNSKDKIGTGIATTLIPAVVATIFFIMAIEVVQYAARYIGAISVSSAQLMTFKAIFFILIAAGVMWLTAVGAVVFAADAFALSSERPSTVANGSIYMSAFFLALIINVAIIAPGLLILQPARLRNVLWYERRAITPRQRFRALYPGVYNPTYAMACCIFAVFLASTFSFIFPLIGPAVIVLLFLTIIAHRFLVGYVYGRTEAPTGGLLQIWLLKRFATVVSFQPILLGLIFLTRRLFIEGGILVGCGFAAIVAVELYTRYKTRLPGKGSLSAATLNALNTFTERVGSVNQNVLDSEGTPSLVSAPRMRQRGSMSSVLDMMSLTLAVMPPPHQARGAVPLETESLDDLIATERAARTHPDAPPHLPPLPFADHAEEMAGILYAPELIAPPPMIWLPNDAAGTARSEAYDLQRYHNLRTTLEIRSPDDAPRRSSSRQRDVS</sequence>
<accession>A0A4V3XD79</accession>
<dbReference type="InterPro" id="IPR003864">
    <property type="entry name" value="CSC1/OSCA1-like_7TM"/>
</dbReference>
<evidence type="ECO:0000256" key="1">
    <source>
        <dbReference type="SAM" id="MobiDB-lite"/>
    </source>
</evidence>
<feature type="compositionally biased region" description="Low complexity" evidence="1">
    <location>
        <begin position="683"/>
        <end position="700"/>
    </location>
</feature>
<feature type="transmembrane region" description="Helical" evidence="2">
    <location>
        <begin position="236"/>
        <end position="260"/>
    </location>
</feature>
<keyword evidence="2" id="KW-0472">Membrane</keyword>
<feature type="transmembrane region" description="Helical" evidence="2">
    <location>
        <begin position="866"/>
        <end position="888"/>
    </location>
</feature>
<dbReference type="GO" id="GO:0005227">
    <property type="term" value="F:calcium-activated cation channel activity"/>
    <property type="evidence" value="ECO:0007669"/>
    <property type="project" value="InterPro"/>
</dbReference>
<dbReference type="OrthoDB" id="2591106at2759"/>
<evidence type="ECO:0000313" key="4">
    <source>
        <dbReference type="EMBL" id="THH08733.1"/>
    </source>
</evidence>
<protein>
    <recommendedName>
        <fullName evidence="3">CSC1/OSCA1-like 7TM region domain-containing protein</fullName>
    </recommendedName>
</protein>
<keyword evidence="2" id="KW-0812">Transmembrane</keyword>
<feature type="transmembrane region" description="Helical" evidence="2">
    <location>
        <begin position="1092"/>
        <end position="1112"/>
    </location>
</feature>
<feature type="transmembrane region" description="Helical" evidence="2">
    <location>
        <begin position="950"/>
        <end position="973"/>
    </location>
</feature>
<feature type="transmembrane region" description="Helical" evidence="2">
    <location>
        <begin position="161"/>
        <end position="187"/>
    </location>
</feature>
<dbReference type="PANTHER" id="PTHR13018">
    <property type="entry name" value="PROBABLE MEMBRANE PROTEIN DUF221-RELATED"/>
    <property type="match status" value="1"/>
</dbReference>
<reference evidence="4 5" key="1">
    <citation type="submission" date="2019-02" db="EMBL/GenBank/DDBJ databases">
        <title>Genome sequencing of the rare red list fungi Phellinidium pouzarii.</title>
        <authorList>
            <person name="Buettner E."/>
            <person name="Kellner H."/>
        </authorList>
    </citation>
    <scope>NUCLEOTIDE SEQUENCE [LARGE SCALE GENOMIC DNA]</scope>
    <source>
        <strain evidence="4 5">DSM 108285</strain>
    </source>
</reference>
<organism evidence="4 5">
    <name type="scientific">Phellinidium pouzarii</name>
    <dbReference type="NCBI Taxonomy" id="167371"/>
    <lineage>
        <taxon>Eukaryota</taxon>
        <taxon>Fungi</taxon>
        <taxon>Dikarya</taxon>
        <taxon>Basidiomycota</taxon>
        <taxon>Agaricomycotina</taxon>
        <taxon>Agaricomycetes</taxon>
        <taxon>Hymenochaetales</taxon>
        <taxon>Hymenochaetaceae</taxon>
        <taxon>Phellinidium</taxon>
    </lineage>
</organism>
<feature type="transmembrane region" description="Helical" evidence="2">
    <location>
        <begin position="1032"/>
        <end position="1053"/>
    </location>
</feature>
<dbReference type="Pfam" id="PF02714">
    <property type="entry name" value="RSN1_7TM"/>
    <property type="match status" value="1"/>
</dbReference>
<feature type="region of interest" description="Disordered" evidence="1">
    <location>
        <begin position="677"/>
        <end position="715"/>
    </location>
</feature>
<feature type="compositionally biased region" description="Basic and acidic residues" evidence="1">
    <location>
        <begin position="1277"/>
        <end position="1294"/>
    </location>
</feature>
<dbReference type="EMBL" id="SGPK01000089">
    <property type="protein sequence ID" value="THH08733.1"/>
    <property type="molecule type" value="Genomic_DNA"/>
</dbReference>
<evidence type="ECO:0000259" key="3">
    <source>
        <dbReference type="Pfam" id="PF02714"/>
    </source>
</evidence>
<dbReference type="InterPro" id="IPR045122">
    <property type="entry name" value="Csc1-like"/>
</dbReference>
<feature type="region of interest" description="Disordered" evidence="1">
    <location>
        <begin position="619"/>
        <end position="657"/>
    </location>
</feature>
<feature type="domain" description="CSC1/OSCA1-like 7TM region" evidence="3">
    <location>
        <begin position="839"/>
        <end position="1084"/>
    </location>
</feature>
<feature type="transmembrane region" description="Helical" evidence="2">
    <location>
        <begin position="318"/>
        <end position="339"/>
    </location>
</feature>
<evidence type="ECO:0000256" key="2">
    <source>
        <dbReference type="SAM" id="Phobius"/>
    </source>
</evidence>
<evidence type="ECO:0000313" key="5">
    <source>
        <dbReference type="Proteomes" id="UP000308199"/>
    </source>
</evidence>
<feature type="region of interest" description="Disordered" evidence="1">
    <location>
        <begin position="1274"/>
        <end position="1294"/>
    </location>
</feature>
<comment type="caution">
    <text evidence="4">The sequence shown here is derived from an EMBL/GenBank/DDBJ whole genome shotgun (WGS) entry which is preliminary data.</text>
</comment>
<feature type="region of interest" description="Disordered" evidence="1">
    <location>
        <begin position="510"/>
        <end position="536"/>
    </location>
</feature>
<proteinExistence type="predicted"/>
<name>A0A4V3XD79_9AGAM</name>
<dbReference type="GO" id="GO:0005886">
    <property type="term" value="C:plasma membrane"/>
    <property type="evidence" value="ECO:0007669"/>
    <property type="project" value="TreeGrafter"/>
</dbReference>
<feature type="transmembrane region" description="Helical" evidence="2">
    <location>
        <begin position="1002"/>
        <end position="1026"/>
    </location>
</feature>
<feature type="transmembrane region" description="Helical" evidence="2">
    <location>
        <begin position="909"/>
        <end position="930"/>
    </location>
</feature>
<keyword evidence="2" id="KW-1133">Transmembrane helix</keyword>
<gene>
    <name evidence="4" type="ORF">EW145_g2508</name>
</gene>
<dbReference type="PANTHER" id="PTHR13018:SF5">
    <property type="entry name" value="RE44586P"/>
    <property type="match status" value="1"/>
</dbReference>
<keyword evidence="5" id="KW-1185">Reference proteome</keyword>
<dbReference type="Proteomes" id="UP000308199">
    <property type="component" value="Unassembled WGS sequence"/>
</dbReference>
<feature type="transmembrane region" description="Helical" evidence="2">
    <location>
        <begin position="1065"/>
        <end position="1086"/>
    </location>
</feature>